<dbReference type="InterPro" id="IPR001930">
    <property type="entry name" value="Peptidase_M1"/>
</dbReference>
<evidence type="ECO:0000313" key="16">
    <source>
        <dbReference type="EMBL" id="MFK7001188.1"/>
    </source>
</evidence>
<dbReference type="GO" id="GO:0004177">
    <property type="term" value="F:aminopeptidase activity"/>
    <property type="evidence" value="ECO:0007669"/>
    <property type="project" value="UniProtKB-KW"/>
</dbReference>
<evidence type="ECO:0000256" key="3">
    <source>
        <dbReference type="ARBA" id="ARBA00010136"/>
    </source>
</evidence>
<dbReference type="RefSeq" id="WP_088398414.1">
    <property type="nucleotide sequence ID" value="NZ_JAZGZP010000013.1"/>
</dbReference>
<evidence type="ECO:0000256" key="10">
    <source>
        <dbReference type="ARBA" id="ARBA00022801"/>
    </source>
</evidence>
<dbReference type="InterPro" id="IPR042097">
    <property type="entry name" value="Aminopeptidase_N-like_N_sf"/>
</dbReference>
<dbReference type="InterPro" id="IPR014782">
    <property type="entry name" value="Peptidase_M1_dom"/>
</dbReference>
<evidence type="ECO:0000259" key="15">
    <source>
        <dbReference type="Pfam" id="PF18962"/>
    </source>
</evidence>
<comment type="catalytic activity">
    <reaction evidence="1">
        <text>Release of an N-terminal amino acid, Xaa-|-Yaa- from a peptide, amide or arylamide. Xaa is preferably Ala, but may be most amino acids including Pro (slow action). When a terminal hydrophobic residue is followed by a prolyl residue, the two may be released as an intact Xaa-Pro dipeptide.</text>
        <dbReference type="EC" id="3.4.11.2"/>
    </reaction>
</comment>
<evidence type="ECO:0000259" key="13">
    <source>
        <dbReference type="Pfam" id="PF01433"/>
    </source>
</evidence>
<evidence type="ECO:0000256" key="11">
    <source>
        <dbReference type="ARBA" id="ARBA00022833"/>
    </source>
</evidence>
<dbReference type="Proteomes" id="UP001621706">
    <property type="component" value="Unassembled WGS sequence"/>
</dbReference>
<evidence type="ECO:0000256" key="8">
    <source>
        <dbReference type="ARBA" id="ARBA00022723"/>
    </source>
</evidence>
<gene>
    <name evidence="16" type="ORF">V3I07_09815</name>
</gene>
<dbReference type="PRINTS" id="PR00756">
    <property type="entry name" value="ALADIPTASE"/>
</dbReference>
<accession>A0ABW8P9Z8</accession>
<dbReference type="EC" id="3.4.11.2" evidence="4"/>
<comment type="caution">
    <text evidence="16">The sequence shown here is derived from an EMBL/GenBank/DDBJ whole genome shotgun (WGS) entry which is preliminary data.</text>
</comment>
<name>A0ABW8P9Z8_9FLAO</name>
<evidence type="ECO:0000256" key="1">
    <source>
        <dbReference type="ARBA" id="ARBA00000098"/>
    </source>
</evidence>
<dbReference type="SUPFAM" id="SSF63737">
    <property type="entry name" value="Leukotriene A4 hydrolase N-terminal domain"/>
    <property type="match status" value="1"/>
</dbReference>
<sequence>MKKVAYLFLLLSTLGFSQNNEEPYTEKIAVSEMKSAAKKINFKVNSNTQNYDITYHKLEFTVNPTLLAITGKVTTNFIALSNLDTVTFELTNSLLVSSVKVNNTNTTFIQNSNYELIINCPSTIINGTNATVEISYSGTPANSGFDSFKITTHGNKSPILWTLSEPYGARDWWPCKQDLNDKIDNGIDIYITAPSQYKSISNGIEQSQTILGSNTITHFKHSYPIPAYLVAIAVSNYQVYNQQGGLGTTENPYFPITNYIYPETSDTMIPSLAPTPTIINFYESIIGKYPFRNEKYGHAEFSWGGGMEHTTVSFMTANNGIMDRSLIAHEMAHQWFGDKVTCGSWKDIWLNEGLTEYMSGCVIENLDGSTSFNNWKYSKINSITSAIAGNLYLYDFQLANTNRIFSSRITYNKGSMVAHMLRYIMGDTNFFQALRNYLNDPVLAYKYALTPQFQTHLEAVHGSSLQEFFNDWVYNEGYPIYTINAYNSGLNQAKVKIQQAQSITDSTQTGYVSYFEMPVPVRLILDNGSYLDLKLNNTFNDQLYTIDLPVGTSITNVIFDPNKDIISKGNTASLTNENFELSASINLFPNPSEDQVYIQLPDKTELQKVRFLNHLGQEVLKTDQKEISIHHLTNGLYQILIETTEGKAHKKFLKK</sequence>
<dbReference type="InterPro" id="IPR050344">
    <property type="entry name" value="Peptidase_M1_aminopeptidases"/>
</dbReference>
<dbReference type="PANTHER" id="PTHR11533:SF174">
    <property type="entry name" value="PUROMYCIN-SENSITIVE AMINOPEPTIDASE-RELATED"/>
    <property type="match status" value="1"/>
</dbReference>
<proteinExistence type="inferred from homology"/>
<dbReference type="EMBL" id="JAZGZP010000013">
    <property type="protein sequence ID" value="MFK7001188.1"/>
    <property type="molecule type" value="Genomic_DNA"/>
</dbReference>
<dbReference type="Pfam" id="PF01433">
    <property type="entry name" value="Peptidase_M1"/>
    <property type="match status" value="1"/>
</dbReference>
<dbReference type="CDD" id="cd09603">
    <property type="entry name" value="M1_APN_like"/>
    <property type="match status" value="1"/>
</dbReference>
<comment type="cofactor">
    <cofactor evidence="2">
        <name>Zn(2+)</name>
        <dbReference type="ChEBI" id="CHEBI:29105"/>
    </cofactor>
</comment>
<organism evidence="16 17">
    <name type="scientific">Flavobacterium oreochromis</name>
    <dbReference type="NCBI Taxonomy" id="2906078"/>
    <lineage>
        <taxon>Bacteria</taxon>
        <taxon>Pseudomonadati</taxon>
        <taxon>Bacteroidota</taxon>
        <taxon>Flavobacteriia</taxon>
        <taxon>Flavobacteriales</taxon>
        <taxon>Flavobacteriaceae</taxon>
        <taxon>Flavobacterium</taxon>
    </lineage>
</organism>
<feature type="domain" description="Aminopeptidase N-like N-terminal" evidence="14">
    <location>
        <begin position="55"/>
        <end position="229"/>
    </location>
</feature>
<evidence type="ECO:0000256" key="4">
    <source>
        <dbReference type="ARBA" id="ARBA00012564"/>
    </source>
</evidence>
<keyword evidence="8" id="KW-0479">Metal-binding</keyword>
<dbReference type="SUPFAM" id="SSF55486">
    <property type="entry name" value="Metalloproteases ('zincins'), catalytic domain"/>
    <property type="match status" value="1"/>
</dbReference>
<dbReference type="InterPro" id="IPR027268">
    <property type="entry name" value="Peptidase_M4/M1_CTD_sf"/>
</dbReference>
<evidence type="ECO:0000256" key="7">
    <source>
        <dbReference type="ARBA" id="ARBA00022670"/>
    </source>
</evidence>
<dbReference type="NCBIfam" id="TIGR04183">
    <property type="entry name" value="Por_Secre_tail"/>
    <property type="match status" value="1"/>
</dbReference>
<evidence type="ECO:0000256" key="5">
    <source>
        <dbReference type="ARBA" id="ARBA00015611"/>
    </source>
</evidence>
<keyword evidence="10" id="KW-0378">Hydrolase</keyword>
<dbReference type="InterPro" id="IPR026444">
    <property type="entry name" value="Secre_tail"/>
</dbReference>
<dbReference type="Gene3D" id="2.60.40.1730">
    <property type="entry name" value="tricorn interacting facor f3 domain"/>
    <property type="match status" value="1"/>
</dbReference>
<reference evidence="16 17" key="1">
    <citation type="submission" date="2024-02" db="EMBL/GenBank/DDBJ databases">
        <title>Comparative Genomic Analysis of Flavobacterium Species Causing Columnaris Disease of Freshwater Fish in Thailand: Insights into Virulence and Resistance Mechanisms.</title>
        <authorList>
            <person name="Nguyen D."/>
            <person name="Chokmangmeepisarn P."/>
            <person name="Khianchaikhan K."/>
            <person name="Morishita M."/>
            <person name="Bunnoy A."/>
            <person name="Rodkhum C."/>
        </authorList>
    </citation>
    <scope>NUCLEOTIDE SEQUENCE [LARGE SCALE GENOMIC DNA]</scope>
    <source>
        <strain evidence="16 17">CNRT2201</strain>
    </source>
</reference>
<dbReference type="PANTHER" id="PTHR11533">
    <property type="entry name" value="PROTEASE M1 ZINC METALLOPROTEASE"/>
    <property type="match status" value="1"/>
</dbReference>
<evidence type="ECO:0000259" key="14">
    <source>
        <dbReference type="Pfam" id="PF17900"/>
    </source>
</evidence>
<keyword evidence="12" id="KW-0482">Metalloprotease</keyword>
<evidence type="ECO:0000256" key="2">
    <source>
        <dbReference type="ARBA" id="ARBA00001947"/>
    </source>
</evidence>
<dbReference type="Pfam" id="PF18962">
    <property type="entry name" value="Por_Secre_tail"/>
    <property type="match status" value="1"/>
</dbReference>
<evidence type="ECO:0000256" key="9">
    <source>
        <dbReference type="ARBA" id="ARBA00022729"/>
    </source>
</evidence>
<protein>
    <recommendedName>
        <fullName evidence="5">Aminopeptidase N</fullName>
        <ecNumber evidence="4">3.4.11.2</ecNumber>
    </recommendedName>
</protein>
<keyword evidence="17" id="KW-1185">Reference proteome</keyword>
<evidence type="ECO:0000256" key="6">
    <source>
        <dbReference type="ARBA" id="ARBA00022438"/>
    </source>
</evidence>
<comment type="similarity">
    <text evidence="3">Belongs to the peptidase M1 family.</text>
</comment>
<keyword evidence="9" id="KW-0732">Signal</keyword>
<keyword evidence="7" id="KW-0645">Protease</keyword>
<evidence type="ECO:0000256" key="12">
    <source>
        <dbReference type="ARBA" id="ARBA00023049"/>
    </source>
</evidence>
<evidence type="ECO:0000313" key="17">
    <source>
        <dbReference type="Proteomes" id="UP001621706"/>
    </source>
</evidence>
<keyword evidence="11" id="KW-0862">Zinc</keyword>
<keyword evidence="6 16" id="KW-0031">Aminopeptidase</keyword>
<dbReference type="Pfam" id="PF17900">
    <property type="entry name" value="Peptidase_M1_N"/>
    <property type="match status" value="1"/>
</dbReference>
<feature type="domain" description="Peptidase M1 membrane alanine aminopeptidase" evidence="13">
    <location>
        <begin position="279"/>
        <end position="472"/>
    </location>
</feature>
<feature type="domain" description="Secretion system C-terminal sorting" evidence="15">
    <location>
        <begin position="587"/>
        <end position="652"/>
    </location>
</feature>
<dbReference type="InterPro" id="IPR045357">
    <property type="entry name" value="Aminopeptidase_N-like_N"/>
</dbReference>
<dbReference type="Gene3D" id="1.10.390.10">
    <property type="entry name" value="Neutral Protease Domain 2"/>
    <property type="match status" value="1"/>
</dbReference>